<comment type="caution">
    <text evidence="1">The sequence shown here is derived from an EMBL/GenBank/DDBJ whole genome shotgun (WGS) entry which is preliminary data.</text>
</comment>
<sequence length="78" mass="7837">MAEIPNDMIQSLRAALQDLGAAPQEVSDQLRAALGPDVGMAMDDLLAASFQLVEAANVNSLSRAATGQAADAAGPTAA</sequence>
<gene>
    <name evidence="1" type="ORF">GL284_08095</name>
</gene>
<reference evidence="1 2" key="1">
    <citation type="submission" date="2019-11" db="EMBL/GenBank/DDBJ databases">
        <authorList>
            <person name="Dong K."/>
        </authorList>
    </citation>
    <scope>NUCLEOTIDE SEQUENCE [LARGE SCALE GENOMIC DNA]</scope>
    <source>
        <strain evidence="1 2">DK608</strain>
    </source>
</reference>
<protein>
    <submittedName>
        <fullName evidence="1">Uncharacterized protein</fullName>
    </submittedName>
</protein>
<proteinExistence type="predicted"/>
<evidence type="ECO:0000313" key="1">
    <source>
        <dbReference type="EMBL" id="MTH64229.1"/>
    </source>
</evidence>
<evidence type="ECO:0000313" key="2">
    <source>
        <dbReference type="Proteomes" id="UP000478740"/>
    </source>
</evidence>
<dbReference type="AlphaFoldDB" id="A0A6L6IWF5"/>
<keyword evidence="2" id="KW-1185">Reference proteome</keyword>
<dbReference type="RefSeq" id="WP_155044096.1">
    <property type="nucleotide sequence ID" value="NZ_WMIH01000006.1"/>
</dbReference>
<dbReference type="Proteomes" id="UP000478740">
    <property type="component" value="Unassembled WGS sequence"/>
</dbReference>
<organism evidence="1 2">
    <name type="scientific">Paracoccus shanxieyensis</name>
    <dbReference type="NCBI Taxonomy" id="2675752"/>
    <lineage>
        <taxon>Bacteria</taxon>
        <taxon>Pseudomonadati</taxon>
        <taxon>Pseudomonadota</taxon>
        <taxon>Alphaproteobacteria</taxon>
        <taxon>Rhodobacterales</taxon>
        <taxon>Paracoccaceae</taxon>
        <taxon>Paracoccus</taxon>
    </lineage>
</organism>
<dbReference type="EMBL" id="WMII01000006">
    <property type="protein sequence ID" value="MTH64229.1"/>
    <property type="molecule type" value="Genomic_DNA"/>
</dbReference>
<name>A0A6L6IWF5_9RHOB</name>
<accession>A0A6L6IWF5</accession>